<dbReference type="InterPro" id="IPR050267">
    <property type="entry name" value="Anti-sigma-factor_SerPK"/>
</dbReference>
<evidence type="ECO:0000259" key="2">
    <source>
        <dbReference type="Pfam" id="PF13581"/>
    </source>
</evidence>
<keyword evidence="1" id="KW-0723">Serine/threonine-protein kinase</keyword>
<sequence>MNTAIHCRAFARYVDQVARARAWLEDTLATAGHIPDDARATAVLLLSEAVTNAVLHTTSRTITVRVELSPGRLRVEAQDEGTGATKPHVVQADPDAEHGRGLRIMSAFAHEWGCLDHSPGLYYVIAFTPGKAAP</sequence>
<accession>A0A853BRP5</accession>
<organism evidence="3 5">
    <name type="scientific">Streptomonospora nanhaiensis</name>
    <dbReference type="NCBI Taxonomy" id="1323731"/>
    <lineage>
        <taxon>Bacteria</taxon>
        <taxon>Bacillati</taxon>
        <taxon>Actinomycetota</taxon>
        <taxon>Actinomycetes</taxon>
        <taxon>Streptosporangiales</taxon>
        <taxon>Nocardiopsidaceae</taxon>
        <taxon>Streptomonospora</taxon>
    </lineage>
</organism>
<dbReference type="PANTHER" id="PTHR35526:SF3">
    <property type="entry name" value="ANTI-SIGMA-F FACTOR RSBW"/>
    <property type="match status" value="1"/>
</dbReference>
<evidence type="ECO:0000256" key="1">
    <source>
        <dbReference type="ARBA" id="ARBA00022527"/>
    </source>
</evidence>
<evidence type="ECO:0000313" key="5">
    <source>
        <dbReference type="Proteomes" id="UP000575985"/>
    </source>
</evidence>
<comment type="caution">
    <text evidence="3">The sequence shown here is derived from an EMBL/GenBank/DDBJ whole genome shotgun (WGS) entry which is preliminary data.</text>
</comment>
<feature type="domain" description="Histidine kinase/HSP90-like ATPase" evidence="2">
    <location>
        <begin position="14"/>
        <end position="111"/>
    </location>
</feature>
<dbReference type="PANTHER" id="PTHR35526">
    <property type="entry name" value="ANTI-SIGMA-F FACTOR RSBW-RELATED"/>
    <property type="match status" value="1"/>
</dbReference>
<dbReference type="Gene3D" id="3.30.565.10">
    <property type="entry name" value="Histidine kinase-like ATPase, C-terminal domain"/>
    <property type="match status" value="1"/>
</dbReference>
<gene>
    <name evidence="3" type="ORF">HNR12_003682</name>
    <name evidence="4" type="ORF">HNR12_003993</name>
</gene>
<reference evidence="3 5" key="1">
    <citation type="submission" date="2020-07" db="EMBL/GenBank/DDBJ databases">
        <title>Sequencing the genomes of 1000 actinobacteria strains.</title>
        <authorList>
            <person name="Klenk H.-P."/>
        </authorList>
    </citation>
    <scope>NUCLEOTIDE SEQUENCE [LARGE SCALE GENOMIC DNA]</scope>
    <source>
        <strain evidence="3 5">DSM 45927</strain>
    </source>
</reference>
<dbReference type="CDD" id="cd16936">
    <property type="entry name" value="HATPase_RsbW-like"/>
    <property type="match status" value="1"/>
</dbReference>
<dbReference type="InterPro" id="IPR036890">
    <property type="entry name" value="HATPase_C_sf"/>
</dbReference>
<keyword evidence="5" id="KW-1185">Reference proteome</keyword>
<dbReference type="AlphaFoldDB" id="A0A853BRP5"/>
<dbReference type="EMBL" id="JACCFO010000001">
    <property type="protein sequence ID" value="NYI97716.1"/>
    <property type="molecule type" value="Genomic_DNA"/>
</dbReference>
<evidence type="ECO:0000313" key="4">
    <source>
        <dbReference type="EMBL" id="NYI97716.1"/>
    </source>
</evidence>
<evidence type="ECO:0000313" key="3">
    <source>
        <dbReference type="EMBL" id="NYI97405.1"/>
    </source>
</evidence>
<dbReference type="RefSeq" id="WP_179768761.1">
    <property type="nucleotide sequence ID" value="NZ_JACCFO010000001.1"/>
</dbReference>
<dbReference type="GO" id="GO:0004674">
    <property type="term" value="F:protein serine/threonine kinase activity"/>
    <property type="evidence" value="ECO:0007669"/>
    <property type="project" value="UniProtKB-KW"/>
</dbReference>
<keyword evidence="1" id="KW-0808">Transferase</keyword>
<name>A0A853BRP5_9ACTN</name>
<dbReference type="EMBL" id="JACCFO010000001">
    <property type="protein sequence ID" value="NYI97405.1"/>
    <property type="molecule type" value="Genomic_DNA"/>
</dbReference>
<dbReference type="SUPFAM" id="SSF55874">
    <property type="entry name" value="ATPase domain of HSP90 chaperone/DNA topoisomerase II/histidine kinase"/>
    <property type="match status" value="1"/>
</dbReference>
<dbReference type="Proteomes" id="UP000575985">
    <property type="component" value="Unassembled WGS sequence"/>
</dbReference>
<protein>
    <submittedName>
        <fullName evidence="3">Anti-sigma regulatory factor (Ser/Thr protein kinase)</fullName>
    </submittedName>
</protein>
<proteinExistence type="predicted"/>
<dbReference type="InterPro" id="IPR003594">
    <property type="entry name" value="HATPase_dom"/>
</dbReference>
<dbReference type="Pfam" id="PF13581">
    <property type="entry name" value="HATPase_c_2"/>
    <property type="match status" value="1"/>
</dbReference>
<keyword evidence="1" id="KW-0418">Kinase</keyword>